<evidence type="ECO:0000313" key="2">
    <source>
        <dbReference type="Proteomes" id="UP000095038"/>
    </source>
</evidence>
<sequence>MAKNISTNYIRKLFNKEYIPLSFNLGIYGIKYNKNEINKLKVLLYYKYQELGYISKPEEKLLYTYLLYKKLNKSFKQFFFLYKKKYIIIVFNNTIKFNQRMI</sequence>
<dbReference type="InParanoid" id="A0A1D2V830"/>
<evidence type="ECO:0000313" key="1">
    <source>
        <dbReference type="EMBL" id="ODV57796.1"/>
    </source>
</evidence>
<protein>
    <submittedName>
        <fullName evidence="1">Uncharacterized protein</fullName>
    </submittedName>
</protein>
<dbReference type="AlphaFoldDB" id="A0A1D2V830"/>
<dbReference type="RefSeq" id="XP_020044103.1">
    <property type="nucleotide sequence ID" value="XM_020188689.1"/>
</dbReference>
<dbReference type="EMBL" id="KV454527">
    <property type="protein sequence ID" value="ODV57796.1"/>
    <property type="molecule type" value="Genomic_DNA"/>
</dbReference>
<dbReference type="GeneID" id="30962325"/>
<organism evidence="1 2">
    <name type="scientific">Ascoidea rubescens DSM 1968</name>
    <dbReference type="NCBI Taxonomy" id="1344418"/>
    <lineage>
        <taxon>Eukaryota</taxon>
        <taxon>Fungi</taxon>
        <taxon>Dikarya</taxon>
        <taxon>Ascomycota</taxon>
        <taxon>Saccharomycotina</taxon>
        <taxon>Saccharomycetes</taxon>
        <taxon>Ascoideaceae</taxon>
        <taxon>Ascoidea</taxon>
    </lineage>
</organism>
<proteinExistence type="predicted"/>
<accession>A0A1D2V830</accession>
<dbReference type="Proteomes" id="UP000095038">
    <property type="component" value="Unassembled WGS sequence"/>
</dbReference>
<keyword evidence="2" id="KW-1185">Reference proteome</keyword>
<name>A0A1D2V830_9ASCO</name>
<gene>
    <name evidence="1" type="ORF">ASCRUDRAFT_10754</name>
</gene>
<reference evidence="2" key="1">
    <citation type="submission" date="2016-05" db="EMBL/GenBank/DDBJ databases">
        <title>Comparative genomics of biotechnologically important yeasts.</title>
        <authorList>
            <consortium name="DOE Joint Genome Institute"/>
            <person name="Riley R."/>
            <person name="Haridas S."/>
            <person name="Wolfe K.H."/>
            <person name="Lopes M.R."/>
            <person name="Hittinger C.T."/>
            <person name="Goker M."/>
            <person name="Salamov A."/>
            <person name="Wisecaver J."/>
            <person name="Long T.M."/>
            <person name="Aerts A.L."/>
            <person name="Barry K."/>
            <person name="Choi C."/>
            <person name="Clum A."/>
            <person name="Coughlan A.Y."/>
            <person name="Deshpande S."/>
            <person name="Douglass A.P."/>
            <person name="Hanson S.J."/>
            <person name="Klenk H.-P."/>
            <person name="Labutti K."/>
            <person name="Lapidus A."/>
            <person name="Lindquist E."/>
            <person name="Lipzen A."/>
            <person name="Meier-Kolthoff J.P."/>
            <person name="Ohm R.A."/>
            <person name="Otillar R.P."/>
            <person name="Pangilinan J."/>
            <person name="Peng Y."/>
            <person name="Rokas A."/>
            <person name="Rosa C.A."/>
            <person name="Scheuner C."/>
            <person name="Sibirny A.A."/>
            <person name="Slot J.C."/>
            <person name="Stielow J.B."/>
            <person name="Sun H."/>
            <person name="Kurtzman C.P."/>
            <person name="Blackwell M."/>
            <person name="Grigoriev I.V."/>
            <person name="Jeffries T.W."/>
        </authorList>
    </citation>
    <scope>NUCLEOTIDE SEQUENCE [LARGE SCALE GENOMIC DNA]</scope>
    <source>
        <strain evidence="2">DSM 1968</strain>
    </source>
</reference>